<dbReference type="AlphaFoldDB" id="A0A380MZN1"/>
<dbReference type="CDD" id="cd11534">
    <property type="entry name" value="NTP-PPase_HisIE_like"/>
    <property type="match status" value="1"/>
</dbReference>
<dbReference type="GO" id="GO:0005524">
    <property type="term" value="F:ATP binding"/>
    <property type="evidence" value="ECO:0007669"/>
    <property type="project" value="UniProtKB-KW"/>
</dbReference>
<keyword evidence="4 8" id="KW-0547">Nucleotide-binding</keyword>
<proteinExistence type="inferred from homology"/>
<keyword evidence="6 8" id="KW-0067">ATP-binding</keyword>
<keyword evidence="8" id="KW-0963">Cytoplasm</keyword>
<name>A0A380MZN1_9GAMM</name>
<protein>
    <recommendedName>
        <fullName evidence="8">Phosphoribosyl-ATP pyrophosphatase</fullName>
        <shortName evidence="8">PRA-PH</shortName>
        <ecNumber evidence="8">3.6.1.31</ecNumber>
    </recommendedName>
</protein>
<dbReference type="Pfam" id="PF01503">
    <property type="entry name" value="PRA-PH"/>
    <property type="match status" value="1"/>
</dbReference>
<evidence type="ECO:0000256" key="6">
    <source>
        <dbReference type="ARBA" id="ARBA00022840"/>
    </source>
</evidence>
<keyword evidence="7 8" id="KW-0368">Histidine biosynthesis</keyword>
<keyword evidence="5 8" id="KW-0378">Hydrolase</keyword>
<dbReference type="EMBL" id="UHIA01000004">
    <property type="protein sequence ID" value="SUO98025.1"/>
    <property type="molecule type" value="Genomic_DNA"/>
</dbReference>
<evidence type="ECO:0000313" key="9">
    <source>
        <dbReference type="EMBL" id="SUO98025.1"/>
    </source>
</evidence>
<dbReference type="EC" id="3.6.1.31" evidence="8"/>
<dbReference type="UniPathway" id="UPA00031">
    <property type="reaction ID" value="UER00007"/>
</dbReference>
<dbReference type="OrthoDB" id="9814738at2"/>
<dbReference type="InterPro" id="IPR008179">
    <property type="entry name" value="HisE"/>
</dbReference>
<gene>
    <name evidence="8 9" type="primary">hisE</name>
    <name evidence="9" type="ORF">NCTC10717_01764</name>
</gene>
<keyword evidence="10" id="KW-1185">Reference proteome</keyword>
<evidence type="ECO:0000256" key="7">
    <source>
        <dbReference type="ARBA" id="ARBA00023102"/>
    </source>
</evidence>
<dbReference type="NCBIfam" id="NF001613">
    <property type="entry name" value="PRK00400.1-5"/>
    <property type="match status" value="1"/>
</dbReference>
<dbReference type="GO" id="GO:0005737">
    <property type="term" value="C:cytoplasm"/>
    <property type="evidence" value="ECO:0007669"/>
    <property type="project" value="UniProtKB-SubCell"/>
</dbReference>
<evidence type="ECO:0000256" key="4">
    <source>
        <dbReference type="ARBA" id="ARBA00022741"/>
    </source>
</evidence>
<dbReference type="NCBIfam" id="NF001611">
    <property type="entry name" value="PRK00400.1-3"/>
    <property type="match status" value="1"/>
</dbReference>
<dbReference type="PANTHER" id="PTHR42945:SF1">
    <property type="entry name" value="HISTIDINE BIOSYNTHESIS BIFUNCTIONAL PROTEIN HIS7"/>
    <property type="match status" value="1"/>
</dbReference>
<comment type="subcellular location">
    <subcellularLocation>
        <location evidence="8">Cytoplasm</location>
    </subcellularLocation>
</comment>
<comment type="similarity">
    <text evidence="8">Belongs to the PRA-PH family.</text>
</comment>
<dbReference type="InterPro" id="IPR021130">
    <property type="entry name" value="PRib-ATP_PPHydrolase-like"/>
</dbReference>
<comment type="pathway">
    <text evidence="2 8">Amino-acid biosynthesis; L-histidine biosynthesis; L-histidine from 5-phospho-alpha-D-ribose 1-diphosphate: step 2/9.</text>
</comment>
<organism evidence="9 10">
    <name type="scientific">Suttonella indologenes</name>
    <dbReference type="NCBI Taxonomy" id="13276"/>
    <lineage>
        <taxon>Bacteria</taxon>
        <taxon>Pseudomonadati</taxon>
        <taxon>Pseudomonadota</taxon>
        <taxon>Gammaproteobacteria</taxon>
        <taxon>Cardiobacteriales</taxon>
        <taxon>Cardiobacteriaceae</taxon>
        <taxon>Suttonella</taxon>
    </lineage>
</organism>
<evidence type="ECO:0000256" key="8">
    <source>
        <dbReference type="HAMAP-Rule" id="MF_01020"/>
    </source>
</evidence>
<evidence type="ECO:0000313" key="10">
    <source>
        <dbReference type="Proteomes" id="UP000254575"/>
    </source>
</evidence>
<dbReference type="PANTHER" id="PTHR42945">
    <property type="entry name" value="HISTIDINE BIOSYNTHESIS BIFUNCTIONAL PROTEIN"/>
    <property type="match status" value="1"/>
</dbReference>
<dbReference type="GO" id="GO:0000105">
    <property type="term" value="P:L-histidine biosynthetic process"/>
    <property type="evidence" value="ECO:0007669"/>
    <property type="project" value="UniProtKB-UniRule"/>
</dbReference>
<dbReference type="HAMAP" id="MF_01020">
    <property type="entry name" value="HisE"/>
    <property type="match status" value="1"/>
</dbReference>
<dbReference type="Gene3D" id="1.10.287.1080">
    <property type="entry name" value="MazG-like"/>
    <property type="match status" value="1"/>
</dbReference>
<accession>A0A380MZN1</accession>
<evidence type="ECO:0000256" key="2">
    <source>
        <dbReference type="ARBA" id="ARBA00005204"/>
    </source>
</evidence>
<evidence type="ECO:0000256" key="5">
    <source>
        <dbReference type="ARBA" id="ARBA00022801"/>
    </source>
</evidence>
<dbReference type="Proteomes" id="UP000254575">
    <property type="component" value="Unassembled WGS sequence"/>
</dbReference>
<evidence type="ECO:0000256" key="3">
    <source>
        <dbReference type="ARBA" id="ARBA00022605"/>
    </source>
</evidence>
<dbReference type="GO" id="GO:0004636">
    <property type="term" value="F:phosphoribosyl-ATP diphosphatase activity"/>
    <property type="evidence" value="ECO:0007669"/>
    <property type="project" value="UniProtKB-UniRule"/>
</dbReference>
<keyword evidence="3 8" id="KW-0028">Amino-acid biosynthesis</keyword>
<dbReference type="RefSeq" id="WP_115218900.1">
    <property type="nucleotide sequence ID" value="NZ_UHIA01000004.1"/>
</dbReference>
<dbReference type="NCBIfam" id="TIGR03188">
    <property type="entry name" value="histidine_hisI"/>
    <property type="match status" value="1"/>
</dbReference>
<dbReference type="SUPFAM" id="SSF101386">
    <property type="entry name" value="all-alpha NTP pyrophosphatases"/>
    <property type="match status" value="1"/>
</dbReference>
<evidence type="ECO:0000256" key="1">
    <source>
        <dbReference type="ARBA" id="ARBA00001460"/>
    </source>
</evidence>
<comment type="catalytic activity">
    <reaction evidence="1 8">
        <text>1-(5-phospho-beta-D-ribosyl)-ATP + H2O = 1-(5-phospho-beta-D-ribosyl)-5'-AMP + diphosphate + H(+)</text>
        <dbReference type="Rhea" id="RHEA:22828"/>
        <dbReference type="ChEBI" id="CHEBI:15377"/>
        <dbReference type="ChEBI" id="CHEBI:15378"/>
        <dbReference type="ChEBI" id="CHEBI:33019"/>
        <dbReference type="ChEBI" id="CHEBI:59457"/>
        <dbReference type="ChEBI" id="CHEBI:73183"/>
        <dbReference type="EC" id="3.6.1.31"/>
    </reaction>
</comment>
<reference evidence="9 10" key="1">
    <citation type="submission" date="2018-06" db="EMBL/GenBank/DDBJ databases">
        <authorList>
            <consortium name="Pathogen Informatics"/>
            <person name="Doyle S."/>
        </authorList>
    </citation>
    <scope>NUCLEOTIDE SEQUENCE [LARGE SCALE GENOMIC DNA]</scope>
    <source>
        <strain evidence="9 10">NCTC10717</strain>
    </source>
</reference>
<sequence length="105" mass="11570">MENNALSELEKIIAARRSAAAENSYTAQLLQAAPEKLLKKIGEEATEVVIAAAGQGREAVLYESCDLIYHLMILWAREGIALQDISLELARRFALSGLEEKANRK</sequence>